<comment type="caution">
    <text evidence="2">The sequence shown here is derived from an EMBL/GenBank/DDBJ whole genome shotgun (WGS) entry which is preliminary data.</text>
</comment>
<proteinExistence type="predicted"/>
<dbReference type="EMBL" id="BOOU01000096">
    <property type="protein sequence ID" value="GII81386.1"/>
    <property type="molecule type" value="Genomic_DNA"/>
</dbReference>
<organism evidence="2 3">
    <name type="scientific">Sphaerisporangium rufum</name>
    <dbReference type="NCBI Taxonomy" id="1381558"/>
    <lineage>
        <taxon>Bacteria</taxon>
        <taxon>Bacillati</taxon>
        <taxon>Actinomycetota</taxon>
        <taxon>Actinomycetes</taxon>
        <taxon>Streptosporangiales</taxon>
        <taxon>Streptosporangiaceae</taxon>
        <taxon>Sphaerisporangium</taxon>
    </lineage>
</organism>
<feature type="region of interest" description="Disordered" evidence="1">
    <location>
        <begin position="1"/>
        <end position="51"/>
    </location>
</feature>
<dbReference type="Proteomes" id="UP000655287">
    <property type="component" value="Unassembled WGS sequence"/>
</dbReference>
<dbReference type="Gene3D" id="3.40.109.10">
    <property type="entry name" value="NADH Oxidase"/>
    <property type="match status" value="1"/>
</dbReference>
<evidence type="ECO:0000256" key="1">
    <source>
        <dbReference type="SAM" id="MobiDB-lite"/>
    </source>
</evidence>
<protein>
    <recommendedName>
        <fullName evidence="4">Nitroreductase</fullName>
    </recommendedName>
</protein>
<dbReference type="GO" id="GO:0016491">
    <property type="term" value="F:oxidoreductase activity"/>
    <property type="evidence" value="ECO:0007669"/>
    <property type="project" value="InterPro"/>
</dbReference>
<gene>
    <name evidence="2" type="ORF">Sru01_63680</name>
</gene>
<dbReference type="AlphaFoldDB" id="A0A919V1T1"/>
<name>A0A919V1T1_9ACTN</name>
<reference evidence="2" key="1">
    <citation type="submission" date="2021-01" db="EMBL/GenBank/DDBJ databases">
        <title>Whole genome shotgun sequence of Sphaerisporangium rufum NBRC 109079.</title>
        <authorList>
            <person name="Komaki H."/>
            <person name="Tamura T."/>
        </authorList>
    </citation>
    <scope>NUCLEOTIDE SEQUENCE</scope>
    <source>
        <strain evidence="2">NBRC 109079</strain>
    </source>
</reference>
<accession>A0A919V1T1</accession>
<sequence length="246" mass="25881">MTDRTPGYRPKEIVQDLIARSRSRRDSGPARGRNPSAGRGTGHLLPPASTPTIDPMTVLALRQATRFYRPTGIDQAAMAGVLQAPSSARADLDTAATVPDVRIMAAAYRVEGLRPGLYAVDPAGRRIDYLAVLPPAREWLLQDEFADAALVTVITCDLPAVATAGAHAHRLVMHQAGVAAHSMWLAAGRRGLAGSIFGGLVPWGVPLSDFRPGGVRSPLLAFACGFPMSDPAVSPWGTAGGWTGDS</sequence>
<evidence type="ECO:0000313" key="3">
    <source>
        <dbReference type="Proteomes" id="UP000655287"/>
    </source>
</evidence>
<evidence type="ECO:0008006" key="4">
    <source>
        <dbReference type="Google" id="ProtNLM"/>
    </source>
</evidence>
<evidence type="ECO:0000313" key="2">
    <source>
        <dbReference type="EMBL" id="GII81386.1"/>
    </source>
</evidence>
<keyword evidence="3" id="KW-1185">Reference proteome</keyword>
<dbReference type="InterPro" id="IPR000415">
    <property type="entry name" value="Nitroreductase-like"/>
</dbReference>
<dbReference type="SUPFAM" id="SSF55469">
    <property type="entry name" value="FMN-dependent nitroreductase-like"/>
    <property type="match status" value="1"/>
</dbReference>